<protein>
    <submittedName>
        <fullName evidence="1">Uncharacterized protein</fullName>
    </submittedName>
</protein>
<proteinExistence type="predicted"/>
<keyword evidence="2" id="KW-1185">Reference proteome</keyword>
<name>A0A4Q9Q6E2_9APHY</name>
<evidence type="ECO:0000313" key="1">
    <source>
        <dbReference type="EMBL" id="TBU62992.1"/>
    </source>
</evidence>
<dbReference type="Proteomes" id="UP000292082">
    <property type="component" value="Unassembled WGS sequence"/>
</dbReference>
<dbReference type="EMBL" id="ML145091">
    <property type="protein sequence ID" value="TBU62992.1"/>
    <property type="molecule type" value="Genomic_DNA"/>
</dbReference>
<accession>A0A4Q9Q6E2</accession>
<sequence length="218" mass="24440">MVRQRGCRSVAARTRTITVPGPRLQRFERPLTLAHSRPFHFRVACQGLLTSYSCGTTTERCSCATGMVASDSTFNFSFDANCDRSPKGPCHARGCSGRRMSKMLRVFYRWRGALPGSTTSRWPWRTRGGGRRMRTLRGSRGTAGAFATYAHGRVSVWLCSDGRSGGHARTQCRCHFIVTMRDRTRRGHLCCSVQPYGLPHEREDGRQTLCAARAFLQS</sequence>
<organism evidence="1 2">
    <name type="scientific">Dichomitus squalens</name>
    <dbReference type="NCBI Taxonomy" id="114155"/>
    <lineage>
        <taxon>Eukaryota</taxon>
        <taxon>Fungi</taxon>
        <taxon>Dikarya</taxon>
        <taxon>Basidiomycota</taxon>
        <taxon>Agaricomycotina</taxon>
        <taxon>Agaricomycetes</taxon>
        <taxon>Polyporales</taxon>
        <taxon>Polyporaceae</taxon>
        <taxon>Dichomitus</taxon>
    </lineage>
</organism>
<gene>
    <name evidence="1" type="ORF">BD310DRAFT_662900</name>
</gene>
<reference evidence="1 2" key="1">
    <citation type="submission" date="2019-01" db="EMBL/GenBank/DDBJ databases">
        <title>Draft genome sequences of three monokaryotic isolates of the white-rot basidiomycete fungus Dichomitus squalens.</title>
        <authorList>
            <consortium name="DOE Joint Genome Institute"/>
            <person name="Lopez S.C."/>
            <person name="Andreopoulos B."/>
            <person name="Pangilinan J."/>
            <person name="Lipzen A."/>
            <person name="Riley R."/>
            <person name="Ahrendt S."/>
            <person name="Ng V."/>
            <person name="Barry K."/>
            <person name="Daum C."/>
            <person name="Grigoriev I.V."/>
            <person name="Hilden K.S."/>
            <person name="Makela M.R."/>
            <person name="de Vries R.P."/>
        </authorList>
    </citation>
    <scope>NUCLEOTIDE SEQUENCE [LARGE SCALE GENOMIC DNA]</scope>
    <source>
        <strain evidence="1 2">CBS 464.89</strain>
    </source>
</reference>
<dbReference type="AlphaFoldDB" id="A0A4Q9Q6E2"/>
<evidence type="ECO:0000313" key="2">
    <source>
        <dbReference type="Proteomes" id="UP000292082"/>
    </source>
</evidence>